<sequence>MRRRERNWTLGPFTMWRHDFGDHLGGPAPRNYSGPKRKIDGATITDETSGLIYQAMIERADGRARLIGITILTTRPEQRIDQDTIRRVPVQRIAEQASLHLAEQEAAGMPVFASGPHLPKHDGPTLEEVAQDHKDGLNRAAIAAKRHTSVYTIDKRLREARDRGLIGPPTTGRPRAPKTSGSSPDEPSTTKRRRDRK</sequence>
<proteinExistence type="predicted"/>
<organism evidence="2 3">
    <name type="scientific">Nocardioides soli</name>
    <dbReference type="NCBI Taxonomy" id="1036020"/>
    <lineage>
        <taxon>Bacteria</taxon>
        <taxon>Bacillati</taxon>
        <taxon>Actinomycetota</taxon>
        <taxon>Actinomycetes</taxon>
        <taxon>Propionibacteriales</taxon>
        <taxon>Nocardioidaceae</taxon>
        <taxon>Nocardioides</taxon>
    </lineage>
</organism>
<comment type="caution">
    <text evidence="2">The sequence shown here is derived from an EMBL/GenBank/DDBJ whole genome shotgun (WGS) entry which is preliminary data.</text>
</comment>
<dbReference type="RefSeq" id="WP_183591818.1">
    <property type="nucleotide sequence ID" value="NZ_JACHWR010000001.1"/>
</dbReference>
<evidence type="ECO:0000256" key="1">
    <source>
        <dbReference type="SAM" id="MobiDB-lite"/>
    </source>
</evidence>
<name>A0A7W4VUE6_9ACTN</name>
<gene>
    <name evidence="2" type="ORF">FHU40_001777</name>
</gene>
<evidence type="ECO:0000313" key="2">
    <source>
        <dbReference type="EMBL" id="MBB3041976.1"/>
    </source>
</evidence>
<reference evidence="2 3" key="1">
    <citation type="submission" date="2020-08" db="EMBL/GenBank/DDBJ databases">
        <title>Sequencing the genomes of 1000 actinobacteria strains.</title>
        <authorList>
            <person name="Klenk H.-P."/>
        </authorList>
    </citation>
    <scope>NUCLEOTIDE SEQUENCE [LARGE SCALE GENOMIC DNA]</scope>
    <source>
        <strain evidence="2 3">DSM 105498</strain>
    </source>
</reference>
<protein>
    <submittedName>
        <fullName evidence="2">Uncharacterized protein</fullName>
    </submittedName>
</protein>
<keyword evidence="3" id="KW-1185">Reference proteome</keyword>
<dbReference type="Proteomes" id="UP000589626">
    <property type="component" value="Unassembled WGS sequence"/>
</dbReference>
<dbReference type="AlphaFoldDB" id="A0A7W4VUE6"/>
<accession>A0A7W4VUE6</accession>
<dbReference type="EMBL" id="JACHWR010000001">
    <property type="protein sequence ID" value="MBB3041976.1"/>
    <property type="molecule type" value="Genomic_DNA"/>
</dbReference>
<feature type="region of interest" description="Disordered" evidence="1">
    <location>
        <begin position="154"/>
        <end position="197"/>
    </location>
</feature>
<evidence type="ECO:0000313" key="3">
    <source>
        <dbReference type="Proteomes" id="UP000589626"/>
    </source>
</evidence>
<feature type="compositionally biased region" description="Basic and acidic residues" evidence="1">
    <location>
        <begin position="154"/>
        <end position="164"/>
    </location>
</feature>